<evidence type="ECO:0000313" key="2">
    <source>
        <dbReference type="EMBL" id="MST73275.1"/>
    </source>
</evidence>
<dbReference type="RefSeq" id="WP_154435971.1">
    <property type="nucleotide sequence ID" value="NZ_VUNC01000008.1"/>
</dbReference>
<dbReference type="AlphaFoldDB" id="A0A6N7XT39"/>
<dbReference type="Proteomes" id="UP000469325">
    <property type="component" value="Unassembled WGS sequence"/>
</dbReference>
<feature type="transmembrane region" description="Helical" evidence="1">
    <location>
        <begin position="88"/>
        <end position="110"/>
    </location>
</feature>
<keyword evidence="1" id="KW-0812">Transmembrane</keyword>
<keyword evidence="3" id="KW-1185">Reference proteome</keyword>
<evidence type="ECO:0000313" key="3">
    <source>
        <dbReference type="Proteomes" id="UP000469325"/>
    </source>
</evidence>
<feature type="transmembrane region" description="Helical" evidence="1">
    <location>
        <begin position="49"/>
        <end position="76"/>
    </location>
</feature>
<organism evidence="2 3">
    <name type="scientific">Olsenella porci</name>
    <dbReference type="NCBI Taxonomy" id="2652279"/>
    <lineage>
        <taxon>Bacteria</taxon>
        <taxon>Bacillati</taxon>
        <taxon>Actinomycetota</taxon>
        <taxon>Coriobacteriia</taxon>
        <taxon>Coriobacteriales</taxon>
        <taxon>Atopobiaceae</taxon>
        <taxon>Olsenella</taxon>
    </lineage>
</organism>
<sequence length="142" mass="14495">MDQNSSSKPTGSSVLRVASIIMIVFAVINLVVGLLMMMGVFFASADEELGIAAGVAAVIGVVAFIGGLLNLFVGVVGLKASKRNDKNTLAFILGVISVIYGIYGIVSAVSTGDGGSIANAFVGIILPALYLYGVIQTRKAIA</sequence>
<protein>
    <submittedName>
        <fullName evidence="2">Uncharacterized protein</fullName>
    </submittedName>
</protein>
<name>A0A6N7XT39_9ACTN</name>
<keyword evidence="1" id="KW-0472">Membrane</keyword>
<keyword evidence="1" id="KW-1133">Transmembrane helix</keyword>
<feature type="transmembrane region" description="Helical" evidence="1">
    <location>
        <begin position="20"/>
        <end position="43"/>
    </location>
</feature>
<evidence type="ECO:0000256" key="1">
    <source>
        <dbReference type="SAM" id="Phobius"/>
    </source>
</evidence>
<proteinExistence type="predicted"/>
<dbReference type="EMBL" id="VUNC01000008">
    <property type="protein sequence ID" value="MST73275.1"/>
    <property type="molecule type" value="Genomic_DNA"/>
</dbReference>
<gene>
    <name evidence="2" type="ORF">FYJ68_09190</name>
</gene>
<feature type="transmembrane region" description="Helical" evidence="1">
    <location>
        <begin position="116"/>
        <end position="135"/>
    </location>
</feature>
<reference evidence="2 3" key="1">
    <citation type="submission" date="2019-08" db="EMBL/GenBank/DDBJ databases">
        <title>In-depth cultivation of the pig gut microbiome towards novel bacterial diversity and tailored functional studies.</title>
        <authorList>
            <person name="Wylensek D."/>
            <person name="Hitch T.C.A."/>
            <person name="Clavel T."/>
        </authorList>
    </citation>
    <scope>NUCLEOTIDE SEQUENCE [LARGE SCALE GENOMIC DNA]</scope>
    <source>
        <strain evidence="2 3">CA-Schmier-601-WT-1</strain>
    </source>
</reference>
<accession>A0A6N7XT39</accession>
<comment type="caution">
    <text evidence="2">The sequence shown here is derived from an EMBL/GenBank/DDBJ whole genome shotgun (WGS) entry which is preliminary data.</text>
</comment>